<keyword evidence="2" id="KW-0805">Transcription regulation</keyword>
<dbReference type="GO" id="GO:0032259">
    <property type="term" value="P:methylation"/>
    <property type="evidence" value="ECO:0007669"/>
    <property type="project" value="UniProtKB-KW"/>
</dbReference>
<dbReference type="CDD" id="cd02440">
    <property type="entry name" value="AdoMet_MTases"/>
    <property type="match status" value="1"/>
</dbReference>
<dbReference type="EMBL" id="JAFHAP010000021">
    <property type="protein sequence ID" value="MBN2911019.1"/>
    <property type="molecule type" value="Genomic_DNA"/>
</dbReference>
<evidence type="ECO:0000313" key="7">
    <source>
        <dbReference type="Proteomes" id="UP001177120"/>
    </source>
</evidence>
<keyword evidence="4" id="KW-0804">Transcription</keyword>
<dbReference type="InterPro" id="IPR047057">
    <property type="entry name" value="MerR_fam"/>
</dbReference>
<feature type="domain" description="HTH merR-type" evidence="5">
    <location>
        <begin position="3"/>
        <end position="72"/>
    </location>
</feature>
<gene>
    <name evidence="6" type="ORF">JQC72_16120</name>
</gene>
<dbReference type="PANTHER" id="PTHR30204">
    <property type="entry name" value="REDOX-CYCLING DRUG-SENSING TRANSCRIPTIONAL ACTIVATOR SOXR"/>
    <property type="match status" value="1"/>
</dbReference>
<name>A0ABS2WNC2_9BACL</name>
<dbReference type="SUPFAM" id="SSF46955">
    <property type="entry name" value="Putative DNA-binding domain"/>
    <property type="match status" value="1"/>
</dbReference>
<dbReference type="SUPFAM" id="SSF53335">
    <property type="entry name" value="S-adenosyl-L-methionine-dependent methyltransferases"/>
    <property type="match status" value="1"/>
</dbReference>
<comment type="caution">
    <text evidence="6">The sequence shown here is derived from an EMBL/GenBank/DDBJ whole genome shotgun (WGS) entry which is preliminary data.</text>
</comment>
<accession>A0ABS2WNC2</accession>
<dbReference type="PRINTS" id="PR00040">
    <property type="entry name" value="HTHMERR"/>
</dbReference>
<keyword evidence="1" id="KW-0678">Repressor</keyword>
<evidence type="ECO:0000256" key="1">
    <source>
        <dbReference type="ARBA" id="ARBA00022491"/>
    </source>
</evidence>
<keyword evidence="7" id="KW-1185">Reference proteome</keyword>
<dbReference type="PROSITE" id="PS50937">
    <property type="entry name" value="HTH_MERR_2"/>
    <property type="match status" value="1"/>
</dbReference>
<keyword evidence="6" id="KW-0808">Transferase</keyword>
<dbReference type="InterPro" id="IPR029063">
    <property type="entry name" value="SAM-dependent_MTases_sf"/>
</dbReference>
<evidence type="ECO:0000256" key="2">
    <source>
        <dbReference type="ARBA" id="ARBA00023015"/>
    </source>
</evidence>
<evidence type="ECO:0000259" key="5">
    <source>
        <dbReference type="PROSITE" id="PS50937"/>
    </source>
</evidence>
<dbReference type="InterPro" id="IPR000551">
    <property type="entry name" value="MerR-type_HTH_dom"/>
</dbReference>
<sequence>MRRMQIKEMAERLGITPRAIRYYEEKGLIAPPKEPDNRYRTFTEEEAWRLQTIVTLRRIGMTVSEIKKVLAEVDRGQEHVVTRYLELQRAATFTEWVRLKHQLEIIERMIQNGEQNQAPSWDDWYRLTRRWQEREQWRLKWQDRWAFDRQAETFDQRVERNDPLDLYAEYDNALQTLTEWIDARPGESGLDLGAGTGNLGGRFLANGIRMAAVDQSAEMLRRCREKFPEMTTKLGNFLAVPFPDDTFDFVVTSFAFHHLREEQKALALEEMCRVLRPGGRVGMVDWMIESDETFHAWKETIRRAGRTDVLKEMASEYYVRLEWLCQWWISRGYDVQFRALTPMLHVWLARPREENRFR</sequence>
<evidence type="ECO:0000256" key="4">
    <source>
        <dbReference type="ARBA" id="ARBA00023163"/>
    </source>
</evidence>
<dbReference type="InterPro" id="IPR009061">
    <property type="entry name" value="DNA-bd_dom_put_sf"/>
</dbReference>
<dbReference type="Proteomes" id="UP001177120">
    <property type="component" value="Unassembled WGS sequence"/>
</dbReference>
<dbReference type="InterPro" id="IPR041698">
    <property type="entry name" value="Methyltransf_25"/>
</dbReference>
<dbReference type="Pfam" id="PF13411">
    <property type="entry name" value="MerR_1"/>
    <property type="match status" value="1"/>
</dbReference>
<keyword evidence="6" id="KW-0489">Methyltransferase</keyword>
<dbReference type="SMART" id="SM00422">
    <property type="entry name" value="HTH_MERR"/>
    <property type="match status" value="1"/>
</dbReference>
<proteinExistence type="predicted"/>
<reference evidence="6" key="1">
    <citation type="journal article" date="2024" name="Int. J. Syst. Evol. Microbiol.">
        <title>Polycladomyces zharkentensis sp. nov., a novel thermophilic cellulose- and starch-degrading member of the Bacillota from a geothermal aquifer in Kazakhstan.</title>
        <authorList>
            <person name="Mashzhan A."/>
            <person name="Kistaubayeva A."/>
            <person name="Javier-Lopez R."/>
            <person name="Bissenova U."/>
            <person name="Bissenbay A."/>
            <person name="Birkeland N.K."/>
        </authorList>
    </citation>
    <scope>NUCLEOTIDE SEQUENCE</scope>
    <source>
        <strain evidence="6">ZKZ2T</strain>
    </source>
</reference>
<dbReference type="Gene3D" id="3.40.50.150">
    <property type="entry name" value="Vaccinia Virus protein VP39"/>
    <property type="match status" value="1"/>
</dbReference>
<dbReference type="GO" id="GO:0008168">
    <property type="term" value="F:methyltransferase activity"/>
    <property type="evidence" value="ECO:0007669"/>
    <property type="project" value="UniProtKB-KW"/>
</dbReference>
<dbReference type="PANTHER" id="PTHR30204:SF69">
    <property type="entry name" value="MERR-FAMILY TRANSCRIPTIONAL REGULATOR"/>
    <property type="match status" value="1"/>
</dbReference>
<organism evidence="6 7">
    <name type="scientific">Polycladomyces zharkentensis</name>
    <dbReference type="NCBI Taxonomy" id="2807616"/>
    <lineage>
        <taxon>Bacteria</taxon>
        <taxon>Bacillati</taxon>
        <taxon>Bacillota</taxon>
        <taxon>Bacilli</taxon>
        <taxon>Bacillales</taxon>
        <taxon>Thermoactinomycetaceae</taxon>
        <taxon>Polycladomyces</taxon>
    </lineage>
</organism>
<evidence type="ECO:0000313" key="6">
    <source>
        <dbReference type="EMBL" id="MBN2911019.1"/>
    </source>
</evidence>
<keyword evidence="3" id="KW-0238">DNA-binding</keyword>
<dbReference type="CDD" id="cd00592">
    <property type="entry name" value="HTH_MerR-like"/>
    <property type="match status" value="1"/>
</dbReference>
<protein>
    <submittedName>
        <fullName evidence="6">Methyltransferase domain-containing protein</fullName>
    </submittedName>
</protein>
<dbReference type="Gene3D" id="1.10.1660.10">
    <property type="match status" value="1"/>
</dbReference>
<evidence type="ECO:0000256" key="3">
    <source>
        <dbReference type="ARBA" id="ARBA00023125"/>
    </source>
</evidence>
<dbReference type="Pfam" id="PF13649">
    <property type="entry name" value="Methyltransf_25"/>
    <property type="match status" value="1"/>
</dbReference>